<organism evidence="2 3">
    <name type="scientific">Jatropha curcas</name>
    <name type="common">Barbados nut</name>
    <dbReference type="NCBI Taxonomy" id="180498"/>
    <lineage>
        <taxon>Eukaryota</taxon>
        <taxon>Viridiplantae</taxon>
        <taxon>Streptophyta</taxon>
        <taxon>Embryophyta</taxon>
        <taxon>Tracheophyta</taxon>
        <taxon>Spermatophyta</taxon>
        <taxon>Magnoliopsida</taxon>
        <taxon>eudicotyledons</taxon>
        <taxon>Gunneridae</taxon>
        <taxon>Pentapetalae</taxon>
        <taxon>rosids</taxon>
        <taxon>fabids</taxon>
        <taxon>Malpighiales</taxon>
        <taxon>Euphorbiaceae</taxon>
        <taxon>Crotonoideae</taxon>
        <taxon>Jatropheae</taxon>
        <taxon>Jatropha</taxon>
    </lineage>
</organism>
<dbReference type="STRING" id="180498.A0A067KBE3"/>
<dbReference type="OrthoDB" id="5046242at2759"/>
<dbReference type="InterPro" id="IPR002937">
    <property type="entry name" value="Amino_oxidase"/>
</dbReference>
<dbReference type="Gene3D" id="3.90.660.20">
    <property type="entry name" value="Protoporphyrinogen oxidase, mitochondrial, domain 2"/>
    <property type="match status" value="1"/>
</dbReference>
<accession>A0A067KBE3</accession>
<gene>
    <name evidence="2" type="ORF">JCGZ_07023</name>
</gene>
<dbReference type="Gene3D" id="3.50.50.60">
    <property type="entry name" value="FAD/NAD(P)-binding domain"/>
    <property type="match status" value="1"/>
</dbReference>
<dbReference type="InterPro" id="IPR036188">
    <property type="entry name" value="FAD/NAD-bd_sf"/>
</dbReference>
<dbReference type="SUPFAM" id="SSF51905">
    <property type="entry name" value="FAD/NAD(P)-binding domain"/>
    <property type="match status" value="2"/>
</dbReference>
<evidence type="ECO:0000259" key="1">
    <source>
        <dbReference type="Pfam" id="PF01593"/>
    </source>
</evidence>
<dbReference type="Pfam" id="PF01593">
    <property type="entry name" value="Amino_oxidase"/>
    <property type="match status" value="2"/>
</dbReference>
<feature type="domain" description="Amine oxidase" evidence="1">
    <location>
        <begin position="494"/>
        <end position="827"/>
    </location>
</feature>
<dbReference type="GO" id="GO:0016491">
    <property type="term" value="F:oxidoreductase activity"/>
    <property type="evidence" value="ECO:0007669"/>
    <property type="project" value="InterPro"/>
</dbReference>
<sequence>MTLSLAHSLPFSISHSHLTLSSQKSFSVRFKLQAQQLSSNPKSSNSQSLSSQKTGVIIIGAGLAGLAAAIRLNSENIPFLLLEASDQVGGRVRTDYVDGFLLDRGFQIFITAYPEARKVLNFQALELQKFYSGARIYVDGQFHTVADPLRHFWDSVKSLTNPIGSITDKLLIASTRINVLTKSDKEILSANEVTTIDLLRNIGFSDSMINRFFRPFFGGIFFDKDLQTTSRLFDFIFKCLALGDNTLPAKGIGAIPNQLAAKLPPDSIIFNARVDSIDFHEPNTKPSVRLKDGEILQSEIGVILAVEEPEVDRLLAGRNIKLPVKRKPPRSTVCIYFSADRNSIPVEDPVLFLNGSGKGIVNNMFFATNVAPSYGPPGKVLVSVSLIGLFEDISDDDLTAKVVRELSGWFGSSMVESWKYLRTYRIEFAQPNQCPPTDLMKKSQVASGLYLCGDYMTSATFDAYPEARKVLNFQALELQKFYSGARIYVDGQFHTVADPLRHFWDSVKSLTNPIGSITDKLLIASTRINVLTKSDKEILSANEVTTIDLLRNIGFSDSMINRFFRPFFGGIFFDKDLQTTSRLFDFIFKCLALGDNTLPAKGIGAIPNQLAAKLPPDSIIFNARVDSIDFHEPNTKPSVRLKDGEILQSEIGVILAVEEPEVDRLLAGRNIKLPVKRKPPRSTVCIYFSADRNSIPVEDPVLFLNGSGKGIVNNMFFATNVAPSYGPPGKVLVSVSLIGLFEDISDDDLTAKVVRELSGWFGSSMVESWKYLRTYRIEFAQPNQCPPTDLMKKSQVASGLYLCGDYMTSATFDGALVSGRKAVEALLADTALTRV</sequence>
<evidence type="ECO:0000313" key="3">
    <source>
        <dbReference type="Proteomes" id="UP000027138"/>
    </source>
</evidence>
<dbReference type="Gene3D" id="1.10.3110.10">
    <property type="entry name" value="protoporphyrinogen ix oxidase, domain 3"/>
    <property type="match status" value="1"/>
</dbReference>
<keyword evidence="3" id="KW-1185">Reference proteome</keyword>
<dbReference type="Proteomes" id="UP000027138">
    <property type="component" value="Unassembled WGS sequence"/>
</dbReference>
<dbReference type="EMBL" id="KK914539">
    <property type="protein sequence ID" value="KDP33452.1"/>
    <property type="molecule type" value="Genomic_DNA"/>
</dbReference>
<name>A0A067KBE3_JATCU</name>
<evidence type="ECO:0000313" key="2">
    <source>
        <dbReference type="EMBL" id="KDP33452.1"/>
    </source>
</evidence>
<reference evidence="2 3" key="1">
    <citation type="journal article" date="2014" name="PLoS ONE">
        <title>Global Analysis of Gene Expression Profiles in Physic Nut (Jatropha curcas L.) Seedlings Exposed to Salt Stress.</title>
        <authorList>
            <person name="Zhang L."/>
            <person name="Zhang C."/>
            <person name="Wu P."/>
            <person name="Chen Y."/>
            <person name="Li M."/>
            <person name="Jiang H."/>
            <person name="Wu G."/>
        </authorList>
    </citation>
    <scope>NUCLEOTIDE SEQUENCE [LARGE SCALE GENOMIC DNA]</scope>
    <source>
        <strain evidence="3">cv. GZQX0401</strain>
        <tissue evidence="2">Young leaves</tissue>
    </source>
</reference>
<proteinExistence type="predicted"/>
<protein>
    <recommendedName>
        <fullName evidence="1">Amine oxidase domain-containing protein</fullName>
    </recommendedName>
</protein>
<dbReference type="PANTHER" id="PTHR42841">
    <property type="entry name" value="AMINE OXIDASE"/>
    <property type="match status" value="1"/>
</dbReference>
<feature type="domain" description="Amine oxidase" evidence="1">
    <location>
        <begin position="63"/>
        <end position="461"/>
    </location>
</feature>
<dbReference type="AlphaFoldDB" id="A0A067KBE3"/>